<proteinExistence type="predicted"/>
<comment type="caution">
    <text evidence="1">The sequence shown here is derived from an EMBL/GenBank/DDBJ whole genome shotgun (WGS) entry which is preliminary data.</text>
</comment>
<evidence type="ECO:0000313" key="2">
    <source>
        <dbReference type="Proteomes" id="UP001056978"/>
    </source>
</evidence>
<sequence>MREKSKKNEYYCPHLNSVQVNCTVLRENKKIYSFYNAKKKTFAKVKELTQTRGMSTCYSERIISSYGRNRNCCKLHFLLKLDTLCLSNECKNLLVASAIFEETET</sequence>
<evidence type="ECO:0000313" key="1">
    <source>
        <dbReference type="EMBL" id="KAI4840022.1"/>
    </source>
</evidence>
<gene>
    <name evidence="1" type="ORF">MKS88_001377</name>
</gene>
<keyword evidence="2" id="KW-1185">Reference proteome</keyword>
<accession>A0ACB9YDY0</accession>
<dbReference type="EMBL" id="CM043773">
    <property type="protein sequence ID" value="KAI4840022.1"/>
    <property type="molecule type" value="Genomic_DNA"/>
</dbReference>
<protein>
    <submittedName>
        <fullName evidence="1">Uncharacterized protein</fullName>
    </submittedName>
</protein>
<name>A0ACB9YDY0_PLABR</name>
<dbReference type="Proteomes" id="UP001056978">
    <property type="component" value="Chromosome 5"/>
</dbReference>
<reference evidence="1" key="1">
    <citation type="submission" date="2022-06" db="EMBL/GenBank/DDBJ databases">
        <title>The First Complete Genome of the Simian Malaria Parasite Plasmodium brasilianum.</title>
        <authorList>
            <person name="Bajic M."/>
            <person name="Ravishankar S."/>
        </authorList>
    </citation>
    <scope>NUCLEOTIDE SEQUENCE</scope>
    <source>
        <strain evidence="1">Bolivian I</strain>
    </source>
</reference>
<organism evidence="1 2">
    <name type="scientific">Plasmodium brasilianum</name>
    <dbReference type="NCBI Taxonomy" id="5824"/>
    <lineage>
        <taxon>Eukaryota</taxon>
        <taxon>Sar</taxon>
        <taxon>Alveolata</taxon>
        <taxon>Apicomplexa</taxon>
        <taxon>Aconoidasida</taxon>
        <taxon>Haemosporida</taxon>
        <taxon>Plasmodiidae</taxon>
        <taxon>Plasmodium</taxon>
        <taxon>Plasmodium (Plasmodium)</taxon>
    </lineage>
</organism>